<reference evidence="4" key="1">
    <citation type="submission" date="2023-06" db="EMBL/GenBank/DDBJ databases">
        <title>Survivors Of The Sea: Transcriptome response of Skeletonema marinoi to long-term dormancy.</title>
        <authorList>
            <person name="Pinder M.I.M."/>
            <person name="Kourtchenko O."/>
            <person name="Robertson E.K."/>
            <person name="Larsson T."/>
            <person name="Maumus F."/>
            <person name="Osuna-Cruz C.M."/>
            <person name="Vancaester E."/>
            <person name="Stenow R."/>
            <person name="Vandepoele K."/>
            <person name="Ploug H."/>
            <person name="Bruchert V."/>
            <person name="Godhe A."/>
            <person name="Topel M."/>
        </authorList>
    </citation>
    <scope>NUCLEOTIDE SEQUENCE</scope>
    <source>
        <strain evidence="4">R05AC</strain>
    </source>
</reference>
<evidence type="ECO:0000259" key="3">
    <source>
        <dbReference type="PROSITE" id="PS51384"/>
    </source>
</evidence>
<evidence type="ECO:0000256" key="1">
    <source>
        <dbReference type="ARBA" id="ARBA00023002"/>
    </source>
</evidence>
<organism evidence="4 5">
    <name type="scientific">Skeletonema marinoi</name>
    <dbReference type="NCBI Taxonomy" id="267567"/>
    <lineage>
        <taxon>Eukaryota</taxon>
        <taxon>Sar</taxon>
        <taxon>Stramenopiles</taxon>
        <taxon>Ochrophyta</taxon>
        <taxon>Bacillariophyta</taxon>
        <taxon>Coscinodiscophyceae</taxon>
        <taxon>Thalassiosirophycidae</taxon>
        <taxon>Thalassiosirales</taxon>
        <taxon>Skeletonemataceae</taxon>
        <taxon>Skeletonema</taxon>
        <taxon>Skeletonema marinoi-dohrnii complex</taxon>
    </lineage>
</organism>
<dbReference type="PANTHER" id="PTHR11972">
    <property type="entry name" value="NADPH OXIDASE"/>
    <property type="match status" value="1"/>
</dbReference>
<dbReference type="PANTHER" id="PTHR11972:SF69">
    <property type="entry name" value="FERRIC REDUCTION OXIDASE 6-RELATED"/>
    <property type="match status" value="1"/>
</dbReference>
<gene>
    <name evidence="4" type="ORF">QTG54_015543</name>
</gene>
<comment type="caution">
    <text evidence="4">The sequence shown here is derived from an EMBL/GenBank/DDBJ whole genome shotgun (WGS) entry which is preliminary data.</text>
</comment>
<evidence type="ECO:0000256" key="2">
    <source>
        <dbReference type="SAM" id="MobiDB-lite"/>
    </source>
</evidence>
<dbReference type="Gene3D" id="2.40.30.10">
    <property type="entry name" value="Translation factors"/>
    <property type="match status" value="1"/>
</dbReference>
<dbReference type="Proteomes" id="UP001224775">
    <property type="component" value="Unassembled WGS sequence"/>
</dbReference>
<dbReference type="GO" id="GO:0016491">
    <property type="term" value="F:oxidoreductase activity"/>
    <property type="evidence" value="ECO:0007669"/>
    <property type="project" value="UniProtKB-KW"/>
</dbReference>
<dbReference type="InterPro" id="IPR017927">
    <property type="entry name" value="FAD-bd_FR_type"/>
</dbReference>
<proteinExistence type="predicted"/>
<protein>
    <recommendedName>
        <fullName evidence="3">FAD-binding FR-type domain-containing protein</fullName>
    </recommendedName>
</protein>
<sequence length="691" mass="77925">MRSIGLEHMELHHAWTRNRVAYTWQELATHLKDVSIPAQQGLDVPSNPQPQMPMRKLPQLGKLASDVAAINEAREKATVDFIDEAKLKKDEKYAGDLIEKSLEELPKTDELLGRRIAKMFEFEEPCGKKQNDWCVGEVVAVKSLRTQTVHVEWDNQYLRPGEPTVQEEKLLRSKYNKSSSGGARRIEDAYSQDETAISLYVSAWTVLTFNYSSSAFLRVESIDRTWHPFSIASDPDSNAVEFYIEVIGEGSWTERLWTKLKNQDKHQTMNIDLLGPYGTALVKDSSYTNIVAIGTGTGKYYTVNLPAHDHCSSHIPISILYIPGIVPCTSLLKQHVRKMVMMDPVHYFAEHSEQKKRNINIICAQEDKNGSLVSYLVLALKRFMSSNQHRDVDEALEAKSAANLKSHTRRQSIMSRLNALNLDLDDESQHNPSFLDRHRNKAALKIATFKATAAMLRTVKVARQLLPEINETYESLVKEWGEQYARQVLDVTVYITDKDRAEAASFRAQIRDLALFKSKKVVFIRPKLGQIVEDYVVDLIERHPAYSSTLLAFCGGPKVSGVLAEVRSNVELLAAATGHSSHQLDFVSESYGGAKPKGKGGTGTSEEASKKEDSNQSLCLWDVVREETIKNVNTIRVKSVFEDEGEDEIDGSDGVLLKEYKSKRELMKDYESEKWGSKGVSLRHRRSSSSV</sequence>
<keyword evidence="1" id="KW-0560">Oxidoreductase</keyword>
<evidence type="ECO:0000313" key="5">
    <source>
        <dbReference type="Proteomes" id="UP001224775"/>
    </source>
</evidence>
<name>A0AAD8XU45_9STRA</name>
<dbReference type="InterPro" id="IPR050369">
    <property type="entry name" value="RBOH/FRE"/>
</dbReference>
<dbReference type="SUPFAM" id="SSF63380">
    <property type="entry name" value="Riboflavin synthase domain-like"/>
    <property type="match status" value="1"/>
</dbReference>
<feature type="region of interest" description="Disordered" evidence="2">
    <location>
        <begin position="589"/>
        <end position="611"/>
    </location>
</feature>
<accession>A0AAD8XU45</accession>
<dbReference type="InterPro" id="IPR017938">
    <property type="entry name" value="Riboflavin_synthase-like_b-brl"/>
</dbReference>
<keyword evidence="5" id="KW-1185">Reference proteome</keyword>
<feature type="domain" description="FAD-binding FR-type" evidence="3">
    <location>
        <begin position="131"/>
        <end position="283"/>
    </location>
</feature>
<dbReference type="Pfam" id="PF08022">
    <property type="entry name" value="FAD_binding_8"/>
    <property type="match status" value="1"/>
</dbReference>
<dbReference type="AlphaFoldDB" id="A0AAD8XU45"/>
<dbReference type="PROSITE" id="PS51384">
    <property type="entry name" value="FAD_FR"/>
    <property type="match status" value="1"/>
</dbReference>
<evidence type="ECO:0000313" key="4">
    <source>
        <dbReference type="EMBL" id="KAK1733688.1"/>
    </source>
</evidence>
<dbReference type="InterPro" id="IPR013112">
    <property type="entry name" value="FAD-bd_8"/>
</dbReference>
<dbReference type="EMBL" id="JATAAI010000045">
    <property type="protein sequence ID" value="KAK1733688.1"/>
    <property type="molecule type" value="Genomic_DNA"/>
</dbReference>
<dbReference type="GO" id="GO:0005886">
    <property type="term" value="C:plasma membrane"/>
    <property type="evidence" value="ECO:0007669"/>
    <property type="project" value="TreeGrafter"/>
</dbReference>